<sequence>AMGAVIGPPGEAMEELDSPYRRCVGRADRDRQGAAGLMLILINYTTPKKIFVIEQHFLYCENVTASPLGNSFVPNLDESGGQFWPFPLSSTLLTMISGAAEEPLRSPAQISGWKEVQMAQMVPGGHAALQGLSSIPYLTSVAAGFYRNDVINGSGTSAGRARAMMSKFAVTPARLR</sequence>
<name>K0TQ82_THAOC</name>
<gene>
    <name evidence="1" type="ORF">THAOC_02680</name>
</gene>
<organism evidence="1 2">
    <name type="scientific">Thalassiosira oceanica</name>
    <name type="common">Marine diatom</name>
    <dbReference type="NCBI Taxonomy" id="159749"/>
    <lineage>
        <taxon>Eukaryota</taxon>
        <taxon>Sar</taxon>
        <taxon>Stramenopiles</taxon>
        <taxon>Ochrophyta</taxon>
        <taxon>Bacillariophyta</taxon>
        <taxon>Coscinodiscophyceae</taxon>
        <taxon>Thalassiosirophycidae</taxon>
        <taxon>Thalassiosirales</taxon>
        <taxon>Thalassiosiraceae</taxon>
        <taxon>Thalassiosira</taxon>
    </lineage>
</organism>
<evidence type="ECO:0000313" key="1">
    <source>
        <dbReference type="EMBL" id="EJK75592.1"/>
    </source>
</evidence>
<dbReference type="AlphaFoldDB" id="K0TQ82"/>
<accession>K0TQ82</accession>
<keyword evidence="2" id="KW-1185">Reference proteome</keyword>
<proteinExistence type="predicted"/>
<reference evidence="1 2" key="1">
    <citation type="journal article" date="2012" name="Genome Biol.">
        <title>Genome and low-iron response of an oceanic diatom adapted to chronic iron limitation.</title>
        <authorList>
            <person name="Lommer M."/>
            <person name="Specht M."/>
            <person name="Roy A.S."/>
            <person name="Kraemer L."/>
            <person name="Andreson R."/>
            <person name="Gutowska M.A."/>
            <person name="Wolf J."/>
            <person name="Bergner S.V."/>
            <person name="Schilhabel M.B."/>
            <person name="Klostermeier U.C."/>
            <person name="Beiko R.G."/>
            <person name="Rosenstiel P."/>
            <person name="Hippler M."/>
            <person name="Laroche J."/>
        </authorList>
    </citation>
    <scope>NUCLEOTIDE SEQUENCE [LARGE SCALE GENOMIC DNA]</scope>
    <source>
        <strain evidence="1 2">CCMP1005</strain>
    </source>
</reference>
<dbReference type="EMBL" id="AGNL01002846">
    <property type="protein sequence ID" value="EJK75592.1"/>
    <property type="molecule type" value="Genomic_DNA"/>
</dbReference>
<evidence type="ECO:0000313" key="2">
    <source>
        <dbReference type="Proteomes" id="UP000266841"/>
    </source>
</evidence>
<dbReference type="Proteomes" id="UP000266841">
    <property type="component" value="Unassembled WGS sequence"/>
</dbReference>
<feature type="non-terminal residue" evidence="1">
    <location>
        <position position="1"/>
    </location>
</feature>
<protein>
    <submittedName>
        <fullName evidence="1">Uncharacterized protein</fullName>
    </submittedName>
</protein>
<comment type="caution">
    <text evidence="1">The sequence shown here is derived from an EMBL/GenBank/DDBJ whole genome shotgun (WGS) entry which is preliminary data.</text>
</comment>